<protein>
    <submittedName>
        <fullName evidence="13">Iron complex outermembrane recepter protein</fullName>
    </submittedName>
</protein>
<comment type="subcellular location">
    <subcellularLocation>
        <location evidence="1 8">Cell outer membrane</location>
        <topology evidence="1 8">Multi-pass membrane protein</topology>
    </subcellularLocation>
</comment>
<dbReference type="GO" id="GO:0009279">
    <property type="term" value="C:cell outer membrane"/>
    <property type="evidence" value="ECO:0007669"/>
    <property type="project" value="UniProtKB-SubCell"/>
</dbReference>
<dbReference type="AlphaFoldDB" id="A0A345ULL7"/>
<comment type="similarity">
    <text evidence="8 9">Belongs to the TonB-dependent receptor family.</text>
</comment>
<feature type="transmembrane region" description="Helical" evidence="10">
    <location>
        <begin position="16"/>
        <end position="33"/>
    </location>
</feature>
<keyword evidence="4 8" id="KW-0812">Transmembrane</keyword>
<organism evidence="13 14">
    <name type="scientific">Cyclonatronum proteinivorum</name>
    <dbReference type="NCBI Taxonomy" id="1457365"/>
    <lineage>
        <taxon>Bacteria</taxon>
        <taxon>Pseudomonadati</taxon>
        <taxon>Balneolota</taxon>
        <taxon>Balneolia</taxon>
        <taxon>Balneolales</taxon>
        <taxon>Cyclonatronaceae</taxon>
        <taxon>Cyclonatronum</taxon>
    </lineage>
</organism>
<keyword evidence="3 8" id="KW-1134">Transmembrane beta strand</keyword>
<feature type="domain" description="TonB-dependent receptor-like beta-barrel" evidence="11">
    <location>
        <begin position="331"/>
        <end position="748"/>
    </location>
</feature>
<dbReference type="PANTHER" id="PTHR30069:SF49">
    <property type="entry name" value="OUTER MEMBRANE PROTEIN C"/>
    <property type="match status" value="1"/>
</dbReference>
<keyword evidence="7 8" id="KW-0998">Cell outer membrane</keyword>
<dbReference type="InterPro" id="IPR037066">
    <property type="entry name" value="Plug_dom_sf"/>
</dbReference>
<evidence type="ECO:0000256" key="1">
    <source>
        <dbReference type="ARBA" id="ARBA00004571"/>
    </source>
</evidence>
<dbReference type="InterPro" id="IPR000531">
    <property type="entry name" value="Beta-barrel_TonB"/>
</dbReference>
<evidence type="ECO:0000256" key="9">
    <source>
        <dbReference type="RuleBase" id="RU003357"/>
    </source>
</evidence>
<evidence type="ECO:0000259" key="12">
    <source>
        <dbReference type="Pfam" id="PF07715"/>
    </source>
</evidence>
<evidence type="ECO:0000256" key="5">
    <source>
        <dbReference type="ARBA" id="ARBA00023077"/>
    </source>
</evidence>
<name>A0A345ULL7_9BACT</name>
<evidence type="ECO:0000256" key="10">
    <source>
        <dbReference type="SAM" id="Phobius"/>
    </source>
</evidence>
<dbReference type="EMBL" id="CP027806">
    <property type="protein sequence ID" value="AXJ01369.1"/>
    <property type="molecule type" value="Genomic_DNA"/>
</dbReference>
<dbReference type="PROSITE" id="PS52016">
    <property type="entry name" value="TONB_DEPENDENT_REC_3"/>
    <property type="match status" value="1"/>
</dbReference>
<evidence type="ECO:0000259" key="11">
    <source>
        <dbReference type="Pfam" id="PF00593"/>
    </source>
</evidence>
<dbReference type="Proteomes" id="UP000254808">
    <property type="component" value="Chromosome"/>
</dbReference>
<evidence type="ECO:0000256" key="2">
    <source>
        <dbReference type="ARBA" id="ARBA00022448"/>
    </source>
</evidence>
<evidence type="ECO:0000256" key="3">
    <source>
        <dbReference type="ARBA" id="ARBA00022452"/>
    </source>
</evidence>
<reference evidence="13 14" key="1">
    <citation type="submission" date="2018-03" db="EMBL/GenBank/DDBJ databases">
        <title>Phenotypic and genomic properties of Cyclonatronum proteinivorum gen. nov., sp. nov., a haloalkaliphilic bacteroidete from soda lakes possessing Na+-translocating rhodopsin.</title>
        <authorList>
            <person name="Toshchakov S.V."/>
            <person name="Korzhenkov A."/>
            <person name="Samarov N.I."/>
            <person name="Kublanov I.V."/>
            <person name="Muntyan M.S."/>
            <person name="Sorokin D.Y."/>
        </authorList>
    </citation>
    <scope>NUCLEOTIDE SEQUENCE [LARGE SCALE GENOMIC DNA]</scope>
    <source>
        <strain evidence="13 14">Omega</strain>
    </source>
</reference>
<keyword evidence="6 8" id="KW-0472">Membrane</keyword>
<dbReference type="InterPro" id="IPR039426">
    <property type="entry name" value="TonB-dep_rcpt-like"/>
</dbReference>
<dbReference type="InterPro" id="IPR012910">
    <property type="entry name" value="Plug_dom"/>
</dbReference>
<dbReference type="PANTHER" id="PTHR30069">
    <property type="entry name" value="TONB-DEPENDENT OUTER MEMBRANE RECEPTOR"/>
    <property type="match status" value="1"/>
</dbReference>
<evidence type="ECO:0000256" key="8">
    <source>
        <dbReference type="PROSITE-ProRule" id="PRU01360"/>
    </source>
</evidence>
<keyword evidence="14" id="KW-1185">Reference proteome</keyword>
<dbReference type="SUPFAM" id="SSF56935">
    <property type="entry name" value="Porins"/>
    <property type="match status" value="1"/>
</dbReference>
<keyword evidence="5 9" id="KW-0798">TonB box</keyword>
<proteinExistence type="inferred from homology"/>
<dbReference type="GO" id="GO:0015344">
    <property type="term" value="F:siderophore uptake transmembrane transporter activity"/>
    <property type="evidence" value="ECO:0007669"/>
    <property type="project" value="TreeGrafter"/>
</dbReference>
<accession>A0A345ULL7</accession>
<dbReference type="Gene3D" id="2.40.170.20">
    <property type="entry name" value="TonB-dependent receptor, beta-barrel domain"/>
    <property type="match status" value="1"/>
</dbReference>
<dbReference type="GO" id="GO:0044718">
    <property type="term" value="P:siderophore transmembrane transport"/>
    <property type="evidence" value="ECO:0007669"/>
    <property type="project" value="TreeGrafter"/>
</dbReference>
<keyword evidence="10" id="KW-1133">Transmembrane helix</keyword>
<feature type="domain" description="TonB-dependent receptor plug" evidence="12">
    <location>
        <begin position="173"/>
        <end position="248"/>
    </location>
</feature>
<dbReference type="Pfam" id="PF07715">
    <property type="entry name" value="Plug"/>
    <property type="match status" value="1"/>
</dbReference>
<dbReference type="Pfam" id="PF00593">
    <property type="entry name" value="TonB_dep_Rec_b-barrel"/>
    <property type="match status" value="1"/>
</dbReference>
<evidence type="ECO:0000256" key="4">
    <source>
        <dbReference type="ARBA" id="ARBA00022692"/>
    </source>
</evidence>
<evidence type="ECO:0000313" key="13">
    <source>
        <dbReference type="EMBL" id="AXJ01369.1"/>
    </source>
</evidence>
<dbReference type="OrthoDB" id="9759247at2"/>
<evidence type="ECO:0000256" key="7">
    <source>
        <dbReference type="ARBA" id="ARBA00023237"/>
    </source>
</evidence>
<dbReference type="Gene3D" id="2.170.130.10">
    <property type="entry name" value="TonB-dependent receptor, plug domain"/>
    <property type="match status" value="1"/>
</dbReference>
<gene>
    <name evidence="13" type="ORF">CYPRO_2120</name>
</gene>
<evidence type="ECO:0000256" key="6">
    <source>
        <dbReference type="ARBA" id="ARBA00023136"/>
    </source>
</evidence>
<sequence length="787" mass="86823">MEDYYTPFDQSHTDKFLSVLLVTFFVTPILLFCQTSTIHASAAAHGIHSQESDQPYQAVVRCAETGHVLGSAHILVQDVPGMHTVSRADGSFELRLSLQGSEQVLQISHLGFHPLSLRFTHISELPAEILLTPKRVNMSPVSVVAHHTVGRPKNGLDITQASFTPIDSGAFLREADNVSGVRRGGFGIDPVVRGNSGSRLNIRVDGLASSAAACPNRMDPPTSHIRLSDIERIEIHHGPHALRFGPSFGGTVDFIRHKPEVSPQFQVQGDVRLALESNTGNRVTDARLHLGNARYDLMLSGGFSATDDYTGGDGLKVPASFESSDFGAELFFRPATGHQLQAGFSQSYVRNADFPALPMDMAMDDTFKLKGGYAWNPQDVPGLRSLRADAYYSYVDHEMNNHNRESFNMRDAVALAETKTWGVQGEAIGMYRSLRWNANASYTNQQIDGTRFVDFKAGPNAGNSMTYNLWQDAIIQNSGLYAGADYFLDAWTISTAIRLDYNTAEARNLAPRFAGTDTSSEHFNLSLSAGISRELSTNTGISLYAGRGVRSPDVTERFINFLAVGRNAFEFAGNPNLKPESTHQLDLVFRTRTNDDALNLQLNGFTALMQNYIAGVRNEELQPMVASAPGVLEFQNRDDVFTAGFEATAEYRLPSVASARLSASYTYAEFTDDGSAVAEIPPFESRLVLTGLFSGRFIPEANIRRVLTQNRFDAGFGEEKTDGFWLADISVRTRVLQNLSLNAGVRNLFDEAYSEHLNRNIRPDINEGTMKLPEPGRRVFVEVSWRF</sequence>
<evidence type="ECO:0000313" key="14">
    <source>
        <dbReference type="Proteomes" id="UP000254808"/>
    </source>
</evidence>
<keyword evidence="2 8" id="KW-0813">Transport</keyword>
<dbReference type="KEGG" id="cprv:CYPRO_2120"/>
<dbReference type="InterPro" id="IPR036942">
    <property type="entry name" value="Beta-barrel_TonB_sf"/>
</dbReference>